<dbReference type="Proteomes" id="UP000288805">
    <property type="component" value="Unassembled WGS sequence"/>
</dbReference>
<keyword evidence="5" id="KW-0408">Iron</keyword>
<dbReference type="Gene3D" id="3.40.1010.20">
    <property type="entry name" value="4-hydroxy-3-methylbut-2-enyl diphosphate reductase, catalytic domain"/>
    <property type="match status" value="2"/>
</dbReference>
<dbReference type="InterPro" id="IPR003451">
    <property type="entry name" value="LytB/IspH"/>
</dbReference>
<evidence type="ECO:0000256" key="6">
    <source>
        <dbReference type="ARBA" id="ARBA00023014"/>
    </source>
</evidence>
<dbReference type="Pfam" id="PF02401">
    <property type="entry name" value="LYTB"/>
    <property type="match status" value="1"/>
</dbReference>
<evidence type="ECO:0000256" key="1">
    <source>
        <dbReference type="ARBA" id="ARBA00001966"/>
    </source>
</evidence>
<dbReference type="EC" id="1.17.7.4" evidence="10"/>
<evidence type="ECO:0000313" key="11">
    <source>
        <dbReference type="EMBL" id="RVX12234.1"/>
    </source>
</evidence>
<comment type="pathway">
    <text evidence="8">Isoprenoid biosynthesis; dimethylallyl diphosphate biosynthesis; dimethylallyl diphosphate from (2E)-4-hydroxy-3-methylbutenyl diphosphate: step 1/1.</text>
</comment>
<dbReference type="GO" id="GO:0051745">
    <property type="term" value="F:4-hydroxy-3-methylbut-2-enyl diphosphate reductase activity"/>
    <property type="evidence" value="ECO:0007669"/>
    <property type="project" value="UniProtKB-EC"/>
</dbReference>
<proteinExistence type="inferred from homology"/>
<dbReference type="GO" id="GO:0046872">
    <property type="term" value="F:metal ion binding"/>
    <property type="evidence" value="ECO:0007669"/>
    <property type="project" value="UniProtKB-KW"/>
</dbReference>
<evidence type="ECO:0000256" key="5">
    <source>
        <dbReference type="ARBA" id="ARBA00023004"/>
    </source>
</evidence>
<evidence type="ECO:0000256" key="8">
    <source>
        <dbReference type="ARBA" id="ARBA00046314"/>
    </source>
</evidence>
<dbReference type="AlphaFoldDB" id="A0A438JTD4"/>
<accession>A0A438JTD4</accession>
<evidence type="ECO:0000256" key="9">
    <source>
        <dbReference type="ARBA" id="ARBA00046335"/>
    </source>
</evidence>
<sequence>MAMSLQLCRFSTFSDRSLPEAFAGIGVFRCRKPLSVRCSGESESSSSSSVAVDSDFDAKVFRHNLTRSKNYNRKGFGHKDETLELMNREYTSDIIKTLKENGNEYKWGNVTVKLAEAYGFCWGVERAVQIAYEARKQFPEEKFGLRMKLFTTLLLTSYLWQRLAEMEVKDIPIDDGQKQFEVVDKGDVVILPAFGAAVDEMLTLSNKNVQIVDTTCPWVSKVWNIVEKHKKGEYTSIIHGKYSHEETIATASFAGKYIIVKNMAEAMYVCDYILGGELDGSSSTREEFFEKFKFAISEGLIQTLTCPKLVLQIKPQCSREKLKKLERQDAMYKLVEDKLDVMLVVGGWNSSNTSHLQEIAEDRGIPSYWIDSEKRIGPGNRISHKLMHGELVEKENWLPEGPITIGVTSGASTPDKVVEDVLIKDAERSEVYLAALRINLGKALEFDSSTEVVDLALHINNGWSMHPHDLQILINQIE</sequence>
<dbReference type="PANTHER" id="PTHR31619:SF5">
    <property type="entry name" value="4-HYDROXY-3-METHYLBUT-2-ENYL DIPHOSPHATE REDUCTASE, CHLOROPLASTIC"/>
    <property type="match status" value="1"/>
</dbReference>
<evidence type="ECO:0000313" key="12">
    <source>
        <dbReference type="Proteomes" id="UP000288805"/>
    </source>
</evidence>
<name>A0A438JTD4_VITVI</name>
<dbReference type="EMBL" id="QGNW01000028">
    <property type="protein sequence ID" value="RVX12234.1"/>
    <property type="molecule type" value="Genomic_DNA"/>
</dbReference>
<evidence type="ECO:0000256" key="4">
    <source>
        <dbReference type="ARBA" id="ARBA00023002"/>
    </source>
</evidence>
<evidence type="ECO:0000256" key="7">
    <source>
        <dbReference type="ARBA" id="ARBA00046313"/>
    </source>
</evidence>
<protein>
    <recommendedName>
        <fullName evidence="10">4-hydroxy-3-methylbut-2-enyl diphosphate reductase</fullName>
        <ecNumber evidence="10">1.17.7.4</ecNumber>
    </recommendedName>
</protein>
<reference evidence="11 12" key="1">
    <citation type="journal article" date="2018" name="PLoS Genet.">
        <title>Population sequencing reveals clonal diversity and ancestral inbreeding in the grapevine cultivar Chardonnay.</title>
        <authorList>
            <person name="Roach M.J."/>
            <person name="Johnson D.L."/>
            <person name="Bohlmann J."/>
            <person name="van Vuuren H.J."/>
            <person name="Jones S.J."/>
            <person name="Pretorius I.S."/>
            <person name="Schmidt S.A."/>
            <person name="Borneman A.R."/>
        </authorList>
    </citation>
    <scope>NUCLEOTIDE SEQUENCE [LARGE SCALE GENOMIC DNA]</scope>
    <source>
        <strain evidence="12">cv. Chardonnay</strain>
        <tissue evidence="11">Leaf</tissue>
    </source>
</reference>
<keyword evidence="4" id="KW-0560">Oxidoreductase</keyword>
<dbReference type="NCBIfam" id="TIGR00216">
    <property type="entry name" value="ispH_lytB"/>
    <property type="match status" value="1"/>
</dbReference>
<keyword evidence="2" id="KW-0004">4Fe-4S</keyword>
<dbReference type="Gene3D" id="3.40.50.11270">
    <property type="match status" value="1"/>
</dbReference>
<organism evidence="11 12">
    <name type="scientific">Vitis vinifera</name>
    <name type="common">Grape</name>
    <dbReference type="NCBI Taxonomy" id="29760"/>
    <lineage>
        <taxon>Eukaryota</taxon>
        <taxon>Viridiplantae</taxon>
        <taxon>Streptophyta</taxon>
        <taxon>Embryophyta</taxon>
        <taxon>Tracheophyta</taxon>
        <taxon>Spermatophyta</taxon>
        <taxon>Magnoliopsida</taxon>
        <taxon>eudicotyledons</taxon>
        <taxon>Gunneridae</taxon>
        <taxon>Pentapetalae</taxon>
        <taxon>rosids</taxon>
        <taxon>Vitales</taxon>
        <taxon>Vitaceae</taxon>
        <taxon>Viteae</taxon>
        <taxon>Vitis</taxon>
    </lineage>
</organism>
<dbReference type="GO" id="GO:0019288">
    <property type="term" value="P:isopentenyl diphosphate biosynthetic process, methylerythritol 4-phosphate pathway"/>
    <property type="evidence" value="ECO:0007669"/>
    <property type="project" value="InterPro"/>
</dbReference>
<comment type="caution">
    <text evidence="11">The sequence shown here is derived from an EMBL/GenBank/DDBJ whole genome shotgun (WGS) entry which is preliminary data.</text>
</comment>
<comment type="pathway">
    <text evidence="7">Isoprenoid biosynthesis; isopentenyl diphosphate biosynthesis via DXP pathway; isopentenyl diphosphate from 1-deoxy-D-xylulose 5-phosphate: step 6/6.</text>
</comment>
<keyword evidence="6" id="KW-0411">Iron-sulfur</keyword>
<keyword evidence="3" id="KW-0479">Metal-binding</keyword>
<comment type="cofactor">
    <cofactor evidence="1">
        <name>[4Fe-4S] cluster</name>
        <dbReference type="ChEBI" id="CHEBI:49883"/>
    </cofactor>
</comment>
<dbReference type="GO" id="GO:0050992">
    <property type="term" value="P:dimethylallyl diphosphate biosynthetic process"/>
    <property type="evidence" value="ECO:0007669"/>
    <property type="project" value="InterPro"/>
</dbReference>
<comment type="similarity">
    <text evidence="9">Belongs to the IspH family.</text>
</comment>
<dbReference type="GO" id="GO:0051539">
    <property type="term" value="F:4 iron, 4 sulfur cluster binding"/>
    <property type="evidence" value="ECO:0007669"/>
    <property type="project" value="UniProtKB-KW"/>
</dbReference>
<evidence type="ECO:0000256" key="3">
    <source>
        <dbReference type="ARBA" id="ARBA00022723"/>
    </source>
</evidence>
<evidence type="ECO:0000256" key="10">
    <source>
        <dbReference type="ARBA" id="ARBA00047177"/>
    </source>
</evidence>
<evidence type="ECO:0000256" key="2">
    <source>
        <dbReference type="ARBA" id="ARBA00022485"/>
    </source>
</evidence>
<gene>
    <name evidence="11" type="primary">ISPH_1</name>
    <name evidence="11" type="ORF">CK203_010729</name>
</gene>
<dbReference type="PANTHER" id="PTHR31619">
    <property type="entry name" value="4-HYDROXY-3-METHYLBUT-2-ENYL DIPHOSPHATE REDUCTASE, CHLOROPLASTIC"/>
    <property type="match status" value="1"/>
</dbReference>